<dbReference type="Gene3D" id="1.25.40.20">
    <property type="entry name" value="Ankyrin repeat-containing domain"/>
    <property type="match status" value="4"/>
</dbReference>
<name>A0ABR3GHZ6_9PEZI</name>
<protein>
    <submittedName>
        <fullName evidence="5">Ankyrin-repeat protein</fullName>
    </submittedName>
</protein>
<feature type="repeat" description="ANK" evidence="3">
    <location>
        <begin position="161"/>
        <end position="193"/>
    </location>
</feature>
<feature type="repeat" description="ANK" evidence="3">
    <location>
        <begin position="345"/>
        <end position="377"/>
    </location>
</feature>
<accession>A0ABR3GHZ6</accession>
<evidence type="ECO:0000313" key="5">
    <source>
        <dbReference type="EMBL" id="KAL0635542.1"/>
    </source>
</evidence>
<proteinExistence type="predicted"/>
<dbReference type="Proteomes" id="UP001447188">
    <property type="component" value="Unassembled WGS sequence"/>
</dbReference>
<dbReference type="SMART" id="SM00248">
    <property type="entry name" value="ANK"/>
    <property type="match status" value="9"/>
</dbReference>
<keyword evidence="2 3" id="KW-0040">ANK repeat</keyword>
<dbReference type="PROSITE" id="PS50297">
    <property type="entry name" value="ANK_REP_REGION"/>
    <property type="match status" value="6"/>
</dbReference>
<dbReference type="PROSITE" id="PS50088">
    <property type="entry name" value="ANK_REPEAT"/>
    <property type="match status" value="7"/>
</dbReference>
<evidence type="ECO:0000313" key="6">
    <source>
        <dbReference type="Proteomes" id="UP001447188"/>
    </source>
</evidence>
<dbReference type="Pfam" id="PF12796">
    <property type="entry name" value="Ank_2"/>
    <property type="match status" value="3"/>
</dbReference>
<feature type="repeat" description="ANK" evidence="3">
    <location>
        <begin position="127"/>
        <end position="159"/>
    </location>
</feature>
<dbReference type="InterPro" id="IPR036770">
    <property type="entry name" value="Ankyrin_rpt-contain_sf"/>
</dbReference>
<dbReference type="PROSITE" id="PS50181">
    <property type="entry name" value="FBOX"/>
    <property type="match status" value="1"/>
</dbReference>
<feature type="repeat" description="ANK" evidence="3">
    <location>
        <begin position="215"/>
        <end position="247"/>
    </location>
</feature>
<comment type="caution">
    <text evidence="5">The sequence shown here is derived from an EMBL/GenBank/DDBJ whole genome shotgun (WGS) entry which is preliminary data.</text>
</comment>
<feature type="domain" description="F-box" evidence="4">
    <location>
        <begin position="1"/>
        <end position="49"/>
    </location>
</feature>
<dbReference type="PANTHER" id="PTHR24173:SF74">
    <property type="entry name" value="ANKYRIN REPEAT DOMAIN-CONTAINING PROTEIN 16"/>
    <property type="match status" value="1"/>
</dbReference>
<dbReference type="PRINTS" id="PR01415">
    <property type="entry name" value="ANKYRIN"/>
</dbReference>
<reference evidence="5 6" key="1">
    <citation type="submission" date="2024-02" db="EMBL/GenBank/DDBJ databases">
        <title>Discinaceae phylogenomics.</title>
        <authorList>
            <person name="Dirks A.C."/>
            <person name="James T.Y."/>
        </authorList>
    </citation>
    <scope>NUCLEOTIDE SEQUENCE [LARGE SCALE GENOMIC DNA]</scope>
    <source>
        <strain evidence="5 6">ACD0624</strain>
    </source>
</reference>
<sequence>MSLLGLPNELLFPVAKELAPHDLRALVLTNRRLAIVLTSVLHDSAANDKKHAVAALFWAAAIGRETMVRLILEKGPRLVIEDTTTTHGNSHTSIFKVLHDGPAQCSDEVVKKVLEKGANLVVRDNFKRRTGLNWAIENKRKTLLKLLLENGANTEVRINDNEQTVLHLAAEGGDEAAARLLLHKGAHLKIQKDNMQPLPWEIQNLCADVSSVDCHGYMPLHLTARAGHVKLVELLLDSDANINAQNSVTPLYLAAQHDKESVVALLLKRGADPNLKNDSGMTALHLAVLYRFGSVVELLLEYGADVSIRDRHGVTVLHVAAENGDEILTKALLKKDADINARNDYGITPLHLSAKYGHVSVVEILLDEGADIAAENSDGYTALYLAARRNHSSSHRAAAELLFKRHGAKDKSKLYGF</sequence>
<keyword evidence="1" id="KW-0677">Repeat</keyword>
<gene>
    <name evidence="5" type="primary">NAS6_2</name>
    <name evidence="5" type="ORF">Q9L58_005473</name>
</gene>
<keyword evidence="6" id="KW-1185">Reference proteome</keyword>
<evidence type="ECO:0000256" key="2">
    <source>
        <dbReference type="ARBA" id="ARBA00023043"/>
    </source>
</evidence>
<feature type="repeat" description="ANK" evidence="3">
    <location>
        <begin position="246"/>
        <end position="278"/>
    </location>
</feature>
<dbReference type="InterPro" id="IPR001810">
    <property type="entry name" value="F-box_dom"/>
</dbReference>
<dbReference type="PANTHER" id="PTHR24173">
    <property type="entry name" value="ANKYRIN REPEAT CONTAINING"/>
    <property type="match status" value="1"/>
</dbReference>
<dbReference type="EMBL" id="JBBBZM010000067">
    <property type="protein sequence ID" value="KAL0635542.1"/>
    <property type="molecule type" value="Genomic_DNA"/>
</dbReference>
<evidence type="ECO:0000256" key="1">
    <source>
        <dbReference type="ARBA" id="ARBA00022737"/>
    </source>
</evidence>
<evidence type="ECO:0000259" key="4">
    <source>
        <dbReference type="PROSITE" id="PS50181"/>
    </source>
</evidence>
<dbReference type="SUPFAM" id="SSF48403">
    <property type="entry name" value="Ankyrin repeat"/>
    <property type="match status" value="1"/>
</dbReference>
<dbReference type="InterPro" id="IPR002110">
    <property type="entry name" value="Ankyrin_rpt"/>
</dbReference>
<organism evidence="5 6">
    <name type="scientific">Discina gigas</name>
    <dbReference type="NCBI Taxonomy" id="1032678"/>
    <lineage>
        <taxon>Eukaryota</taxon>
        <taxon>Fungi</taxon>
        <taxon>Dikarya</taxon>
        <taxon>Ascomycota</taxon>
        <taxon>Pezizomycotina</taxon>
        <taxon>Pezizomycetes</taxon>
        <taxon>Pezizales</taxon>
        <taxon>Discinaceae</taxon>
        <taxon>Discina</taxon>
    </lineage>
</organism>
<feature type="repeat" description="ANK" evidence="3">
    <location>
        <begin position="279"/>
        <end position="311"/>
    </location>
</feature>
<evidence type="ECO:0000256" key="3">
    <source>
        <dbReference type="PROSITE-ProRule" id="PRU00023"/>
    </source>
</evidence>
<feature type="repeat" description="ANK" evidence="3">
    <location>
        <begin position="312"/>
        <end position="344"/>
    </location>
</feature>